<comment type="caution">
    <text evidence="2">The sequence shown here is derived from an EMBL/GenBank/DDBJ whole genome shotgun (WGS) entry which is preliminary data.</text>
</comment>
<proteinExistence type="predicted"/>
<feature type="region of interest" description="Disordered" evidence="1">
    <location>
        <begin position="1"/>
        <end position="25"/>
    </location>
</feature>
<dbReference type="InterPro" id="IPR035992">
    <property type="entry name" value="Ricin_B-like_lectins"/>
</dbReference>
<evidence type="ECO:0000256" key="1">
    <source>
        <dbReference type="SAM" id="MobiDB-lite"/>
    </source>
</evidence>
<accession>A0A7Y7Y7N7</accession>
<name>A0A7Y7Y7N7_9PSED</name>
<dbReference type="Gene3D" id="2.80.10.50">
    <property type="match status" value="1"/>
</dbReference>
<evidence type="ECO:0000313" key="2">
    <source>
        <dbReference type="EMBL" id="NWC30766.1"/>
    </source>
</evidence>
<dbReference type="EMBL" id="JACAQD010000001">
    <property type="protein sequence ID" value="NWC30766.1"/>
    <property type="molecule type" value="Genomic_DNA"/>
</dbReference>
<gene>
    <name evidence="2" type="ORF">HX876_00050</name>
</gene>
<reference evidence="2 3" key="1">
    <citation type="submission" date="2020-04" db="EMBL/GenBank/DDBJ databases">
        <title>Molecular characterization of pseudomonads from Agaricus bisporus reveal novel blotch 2 pathogens in Western Europe.</title>
        <authorList>
            <person name="Taparia T."/>
            <person name="Krijger M."/>
            <person name="Haynes E."/>
            <person name="Elpinstone J.G."/>
            <person name="Noble R."/>
            <person name="Van Der Wolf J."/>
        </authorList>
    </citation>
    <scope>NUCLEOTIDE SEQUENCE [LARGE SCALE GENOMIC DNA]</scope>
    <source>
        <strain evidence="2 3">IPO3737</strain>
    </source>
</reference>
<evidence type="ECO:0000313" key="3">
    <source>
        <dbReference type="Proteomes" id="UP000520592"/>
    </source>
</evidence>
<organism evidence="2 3">
    <name type="scientific">Pseudomonas gingeri</name>
    <dbReference type="NCBI Taxonomy" id="117681"/>
    <lineage>
        <taxon>Bacteria</taxon>
        <taxon>Pseudomonadati</taxon>
        <taxon>Pseudomonadota</taxon>
        <taxon>Gammaproteobacteria</taxon>
        <taxon>Pseudomonadales</taxon>
        <taxon>Pseudomonadaceae</taxon>
        <taxon>Pseudomonas</taxon>
    </lineage>
</organism>
<dbReference type="SUPFAM" id="SSF50370">
    <property type="entry name" value="Ricin B-like lectins"/>
    <property type="match status" value="1"/>
</dbReference>
<dbReference type="CDD" id="cd23445">
    <property type="entry name" value="beta-trefoil_Ricin_HA17-like"/>
    <property type="match status" value="1"/>
</dbReference>
<sequence>MQDEIPPIEGETSEQTPKGAPGSAVRVPDGIYKIHTALSNGQSSLVDMYLNGSGSPSYRHGVKLYHNNNEPESTWRISYRNYFDGYIIYNGKLDSRTLEAVGPSDLYASALLNTSPNLAPQTRQWIFKSAGSPDNYYIECKLNGNVLDVRGSQIKDNTPIIHWPYHGTVNQRFILVKL</sequence>
<dbReference type="AlphaFoldDB" id="A0A7Y7Y7N7"/>
<protein>
    <submittedName>
        <fullName evidence="2">RICIN domain-containing protein</fullName>
    </submittedName>
</protein>
<dbReference type="Proteomes" id="UP000520592">
    <property type="component" value="Unassembled WGS sequence"/>
</dbReference>
<dbReference type="RefSeq" id="WP_177061267.1">
    <property type="nucleotide sequence ID" value="NZ_JACAPS010000037.1"/>
</dbReference>